<dbReference type="Proteomes" id="UP001501266">
    <property type="component" value="Unassembled WGS sequence"/>
</dbReference>
<organism evidence="2 3">
    <name type="scientific">Agrococcus citreus</name>
    <dbReference type="NCBI Taxonomy" id="84643"/>
    <lineage>
        <taxon>Bacteria</taxon>
        <taxon>Bacillati</taxon>
        <taxon>Actinomycetota</taxon>
        <taxon>Actinomycetes</taxon>
        <taxon>Micrococcales</taxon>
        <taxon>Microbacteriaceae</taxon>
        <taxon>Agrococcus</taxon>
    </lineage>
</organism>
<dbReference type="PANTHER" id="PTHR35333">
    <property type="entry name" value="BETA-LACTAMASE"/>
    <property type="match status" value="1"/>
</dbReference>
<accession>A0ABN1YU45</accession>
<protein>
    <submittedName>
        <fullName evidence="2">Serine hydrolase</fullName>
    </submittedName>
</protein>
<gene>
    <name evidence="2" type="ORF">GCM10009640_15850</name>
</gene>
<comment type="caution">
    <text evidence="2">The sequence shown here is derived from an EMBL/GenBank/DDBJ whole genome shotgun (WGS) entry which is preliminary data.</text>
</comment>
<keyword evidence="3" id="KW-1185">Reference proteome</keyword>
<name>A0ABN1YU45_9MICO</name>
<dbReference type="EMBL" id="BAAAKK010000004">
    <property type="protein sequence ID" value="GAA1422691.1"/>
    <property type="molecule type" value="Genomic_DNA"/>
</dbReference>
<proteinExistence type="predicted"/>
<evidence type="ECO:0000259" key="1">
    <source>
        <dbReference type="Pfam" id="PF13354"/>
    </source>
</evidence>
<reference evidence="2 3" key="1">
    <citation type="journal article" date="2019" name="Int. J. Syst. Evol. Microbiol.">
        <title>The Global Catalogue of Microorganisms (GCM) 10K type strain sequencing project: providing services to taxonomists for standard genome sequencing and annotation.</title>
        <authorList>
            <consortium name="The Broad Institute Genomics Platform"/>
            <consortium name="The Broad Institute Genome Sequencing Center for Infectious Disease"/>
            <person name="Wu L."/>
            <person name="Ma J."/>
        </authorList>
    </citation>
    <scope>NUCLEOTIDE SEQUENCE [LARGE SCALE GENOMIC DNA]</scope>
    <source>
        <strain evidence="2 3">JCM 12398</strain>
    </source>
</reference>
<evidence type="ECO:0000313" key="3">
    <source>
        <dbReference type="Proteomes" id="UP001501266"/>
    </source>
</evidence>
<dbReference type="InterPro" id="IPR000871">
    <property type="entry name" value="Beta-lactam_class-A"/>
</dbReference>
<dbReference type="PANTHER" id="PTHR35333:SF3">
    <property type="entry name" value="BETA-LACTAMASE-TYPE TRANSPEPTIDASE FOLD CONTAINING PROTEIN"/>
    <property type="match status" value="1"/>
</dbReference>
<dbReference type="InterPro" id="IPR012338">
    <property type="entry name" value="Beta-lactam/transpept-like"/>
</dbReference>
<evidence type="ECO:0000313" key="2">
    <source>
        <dbReference type="EMBL" id="GAA1422691.1"/>
    </source>
</evidence>
<dbReference type="GO" id="GO:0016787">
    <property type="term" value="F:hydrolase activity"/>
    <property type="evidence" value="ECO:0007669"/>
    <property type="project" value="UniProtKB-KW"/>
</dbReference>
<keyword evidence="2" id="KW-0378">Hydrolase</keyword>
<feature type="domain" description="Beta-lactamase class A catalytic" evidence="1">
    <location>
        <begin position="11"/>
        <end position="215"/>
    </location>
</feature>
<dbReference type="SUPFAM" id="SSF56601">
    <property type="entry name" value="beta-lactamase/transpeptidase-like"/>
    <property type="match status" value="1"/>
</dbReference>
<dbReference type="InterPro" id="IPR045155">
    <property type="entry name" value="Beta-lactam_cat"/>
</dbReference>
<dbReference type="Gene3D" id="3.40.710.10">
    <property type="entry name" value="DD-peptidase/beta-lactamase superfamily"/>
    <property type="match status" value="1"/>
</dbReference>
<dbReference type="Pfam" id="PF13354">
    <property type="entry name" value="Beta-lactamase2"/>
    <property type="match status" value="1"/>
</dbReference>
<sequence>MGWASDAEPLLEIGADVELRVASASKLLLLAACAAAVESGDLDPGRRLDRRSVDPVADSGIWQHLDQDLLTVHDVATLVGAASDNLATNMLLHELGLDRVASTAEALGITGVHLHDRVRDERTSAHPQTLGTATARGLFDLITRVANGTLGDAPTSARVRRWLANSLDLSMVAAPLHLDPLSHGVGHEGPMVVNKTGTDAGVRADVGFVESGSGTLVYCAIANWPAELALTDAVMQDMHAIGEAVRRLL</sequence>